<dbReference type="OrthoDB" id="10249577at2759"/>
<evidence type="ECO:0000256" key="1">
    <source>
        <dbReference type="ARBA" id="ARBA00004138"/>
    </source>
</evidence>
<comment type="subcellular location">
    <subcellularLocation>
        <location evidence="1 8">Cell projection</location>
        <location evidence="1 8">Cilium</location>
    </subcellularLocation>
</comment>
<dbReference type="GO" id="GO:0042073">
    <property type="term" value="P:intraciliary transport"/>
    <property type="evidence" value="ECO:0007669"/>
    <property type="project" value="UniProtKB-UniRule"/>
</dbReference>
<evidence type="ECO:0000256" key="6">
    <source>
        <dbReference type="ARBA" id="ARBA00023069"/>
    </source>
</evidence>
<dbReference type="SUPFAM" id="SSF48452">
    <property type="entry name" value="TPR-like"/>
    <property type="match status" value="2"/>
</dbReference>
<name>A0A226EEC7_FOLCA</name>
<keyword evidence="7 8" id="KW-0966">Cell projection</keyword>
<evidence type="ECO:0000256" key="2">
    <source>
        <dbReference type="ARBA" id="ARBA00009522"/>
    </source>
</evidence>
<evidence type="ECO:0000256" key="4">
    <source>
        <dbReference type="ARBA" id="ARBA00022794"/>
    </source>
</evidence>
<evidence type="ECO:0000256" key="5">
    <source>
        <dbReference type="ARBA" id="ARBA00022803"/>
    </source>
</evidence>
<comment type="function">
    <text evidence="8">Required for polyglutamylation of axonemal tubulin. Plays a role in anterograde intraflagellar transport (IFT), the process by which cilia precursors are transported from the base of the cilium to the site of their incorporation at the tip.</text>
</comment>
<dbReference type="InterPro" id="IPR011990">
    <property type="entry name" value="TPR-like_helical_dom_sf"/>
</dbReference>
<dbReference type="EMBL" id="LNIX01000004">
    <property type="protein sequence ID" value="OXA55171.1"/>
    <property type="molecule type" value="Genomic_DNA"/>
</dbReference>
<dbReference type="STRING" id="158441.A0A226EEC7"/>
<dbReference type="GO" id="GO:0005879">
    <property type="term" value="C:axonemal microtubule"/>
    <property type="evidence" value="ECO:0007669"/>
    <property type="project" value="UniProtKB-UniRule"/>
</dbReference>
<sequence length="615" mass="71029">IKTEKFSEAIEILEQLLDLQPSSRAALSLLGYCNFQLQNFENAIIVYERLNSLFPDIPQYQYYLAQALYNISNYEEALNIVSCLSGDVDAALQEKVIKLQASIQYCCDERSDAKAFVQKFNKIDPDKEVSLGCLEYKDGNYSEASRHFENASKIIGMEPLLWYNRAVACYQRGEVIEYGAVNFPELKMGHKTEDSKSVQSVGNSRMLHRSALIETLNLKAVVEYDLQKLKAARDTLKDLPPRLDEELDPITLHNQAILNVQLDYIESLRKLRFLLEQSSFPPETFVNLLILYWRYEQNMRRLFESLIKQEVAPNEASEEMAEHCVEVGKTLLDMVKRVASVKVYGNEDEIRTVCNEFDDLIDGTYMPMLLTLGKFYWEKDDLKKVEEILKLGAEFLNDRDPWLVNCAHVVYRRGKDFKEAAGLYELVVRKYQLELLQISAAPLANLAVCYVLMGRNEEAEKLIQKIQEQEILLVESHKGMKVFHSSIMSLVIGTLYCTKYNYQFGIDRMFQALLDYDTKLGPDTWFHVKTCILSLIDRLVKFDISVSKETIQETLVLLQECEEHGLHVTTVIEETSANPQMAEDYNFPINYGTKTVAYESRYLQYLLRQVTEVYM</sequence>
<reference evidence="9 10" key="1">
    <citation type="submission" date="2015-12" db="EMBL/GenBank/DDBJ databases">
        <title>The genome of Folsomia candida.</title>
        <authorList>
            <person name="Faddeeva A."/>
            <person name="Derks M.F."/>
            <person name="Anvar Y."/>
            <person name="Smit S."/>
            <person name="Van Straalen N."/>
            <person name="Roelofs D."/>
        </authorList>
    </citation>
    <scope>NUCLEOTIDE SEQUENCE [LARGE SCALE GENOMIC DNA]</scope>
    <source>
        <strain evidence="9 10">VU population</strain>
        <tissue evidence="9">Whole body</tissue>
    </source>
</reference>
<accession>A0A226EEC7</accession>
<proteinExistence type="inferred from homology"/>
<dbReference type="Proteomes" id="UP000198287">
    <property type="component" value="Unassembled WGS sequence"/>
</dbReference>
<organism evidence="9 10">
    <name type="scientific">Folsomia candida</name>
    <name type="common">Springtail</name>
    <dbReference type="NCBI Taxonomy" id="158441"/>
    <lineage>
        <taxon>Eukaryota</taxon>
        <taxon>Metazoa</taxon>
        <taxon>Ecdysozoa</taxon>
        <taxon>Arthropoda</taxon>
        <taxon>Hexapoda</taxon>
        <taxon>Collembola</taxon>
        <taxon>Entomobryomorpha</taxon>
        <taxon>Isotomoidea</taxon>
        <taxon>Isotomidae</taxon>
        <taxon>Proisotominae</taxon>
        <taxon>Folsomia</taxon>
    </lineage>
</organism>
<comment type="similarity">
    <text evidence="2 8">Belongs to the TTC30/dfy-1/fleer family.</text>
</comment>
<protein>
    <recommendedName>
        <fullName evidence="8">Tetratricopeptide repeat protein 30</fullName>
    </recommendedName>
</protein>
<dbReference type="PANTHER" id="PTHR20931:SF0">
    <property type="entry name" value="TETRATRICOPEPTIDE REPEAT PROTEIN 30"/>
    <property type="match status" value="1"/>
</dbReference>
<keyword evidence="10" id="KW-1185">Reference proteome</keyword>
<dbReference type="AlphaFoldDB" id="A0A226EEC7"/>
<dbReference type="Gene3D" id="1.25.40.10">
    <property type="entry name" value="Tetratricopeptide repeat domain"/>
    <property type="match status" value="2"/>
</dbReference>
<evidence type="ECO:0000313" key="9">
    <source>
        <dbReference type="EMBL" id="OXA55171.1"/>
    </source>
</evidence>
<dbReference type="InterPro" id="IPR039941">
    <property type="entry name" value="TT30"/>
</dbReference>
<keyword evidence="3" id="KW-0677">Repeat</keyword>
<evidence type="ECO:0000256" key="7">
    <source>
        <dbReference type="ARBA" id="ARBA00023273"/>
    </source>
</evidence>
<evidence type="ECO:0000256" key="8">
    <source>
        <dbReference type="RuleBase" id="RU367070"/>
    </source>
</evidence>
<evidence type="ECO:0000313" key="10">
    <source>
        <dbReference type="Proteomes" id="UP000198287"/>
    </source>
</evidence>
<comment type="caution">
    <text evidence="9">The sequence shown here is derived from an EMBL/GenBank/DDBJ whole genome shotgun (WGS) entry which is preliminary data.</text>
</comment>
<dbReference type="Pfam" id="PF13432">
    <property type="entry name" value="TPR_16"/>
    <property type="match status" value="1"/>
</dbReference>
<dbReference type="GO" id="GO:0120170">
    <property type="term" value="F:intraciliary transport particle B binding"/>
    <property type="evidence" value="ECO:0007669"/>
    <property type="project" value="TreeGrafter"/>
</dbReference>
<keyword evidence="5 8" id="KW-0802">TPR repeat</keyword>
<keyword evidence="4 8" id="KW-0970">Cilium biogenesis/degradation</keyword>
<dbReference type="PANTHER" id="PTHR20931">
    <property type="entry name" value="TETRATRICOPEPTIDE REPEAT PROTEIN 30"/>
    <property type="match status" value="1"/>
</dbReference>
<keyword evidence="6 8" id="KW-0969">Cilium</keyword>
<gene>
    <name evidence="9" type="ORF">Fcan01_10046</name>
</gene>
<dbReference type="OMA" id="ETINQCY"/>
<evidence type="ECO:0000256" key="3">
    <source>
        <dbReference type="ARBA" id="ARBA00022737"/>
    </source>
</evidence>
<dbReference type="GO" id="GO:0030992">
    <property type="term" value="C:intraciliary transport particle B"/>
    <property type="evidence" value="ECO:0007669"/>
    <property type="project" value="TreeGrafter"/>
</dbReference>
<dbReference type="SMART" id="SM00028">
    <property type="entry name" value="TPR"/>
    <property type="match status" value="3"/>
</dbReference>
<dbReference type="InterPro" id="IPR019734">
    <property type="entry name" value="TPR_rpt"/>
</dbReference>
<feature type="non-terminal residue" evidence="9">
    <location>
        <position position="1"/>
    </location>
</feature>